<dbReference type="PIRSF" id="PIRSF005355">
    <property type="entry name" value="UBIAD1"/>
    <property type="match status" value="1"/>
</dbReference>
<accession>A0ABQ1V3R8</accession>
<comment type="pathway">
    <text evidence="8">Quinol/quinone metabolism; menaquinone biosynthesis; menaquinol from 1,4-dihydroxy-2-naphthoate: step 1/2.</text>
</comment>
<dbReference type="InterPro" id="IPR004657">
    <property type="entry name" value="MenA"/>
</dbReference>
<dbReference type="NCBIfam" id="NF004750">
    <property type="entry name" value="PRK06080.1-2"/>
    <property type="match status" value="1"/>
</dbReference>
<proteinExistence type="inferred from homology"/>
<evidence type="ECO:0000256" key="9">
    <source>
        <dbReference type="NCBIfam" id="TIGR00751"/>
    </source>
</evidence>
<reference evidence="11" key="1">
    <citation type="journal article" date="2019" name="Int. J. Syst. Evol. Microbiol.">
        <title>The Global Catalogue of Microorganisms (GCM) 10K type strain sequencing project: providing services to taxonomists for standard genome sequencing and annotation.</title>
        <authorList>
            <consortium name="The Broad Institute Genomics Platform"/>
            <consortium name="The Broad Institute Genome Sequencing Center for Infectious Disease"/>
            <person name="Wu L."/>
            <person name="Ma J."/>
        </authorList>
    </citation>
    <scope>NUCLEOTIDE SEQUENCE [LARGE SCALE GENOMIC DNA]</scope>
    <source>
        <strain evidence="11">CGMCC 1.15407</strain>
    </source>
</reference>
<comment type="catalytic activity">
    <reaction evidence="8">
        <text>an all-trans-polyprenyl diphosphate + 1,4-dihydroxy-2-naphthoate + H(+) = a 2-demethylmenaquinol + CO2 + diphosphate</text>
        <dbReference type="Rhea" id="RHEA:26478"/>
        <dbReference type="Rhea" id="RHEA-COMP:9563"/>
        <dbReference type="Rhea" id="RHEA-COMP:9564"/>
        <dbReference type="ChEBI" id="CHEBI:11173"/>
        <dbReference type="ChEBI" id="CHEBI:15378"/>
        <dbReference type="ChEBI" id="CHEBI:16526"/>
        <dbReference type="ChEBI" id="CHEBI:33019"/>
        <dbReference type="ChEBI" id="CHEBI:55437"/>
        <dbReference type="ChEBI" id="CHEBI:58914"/>
        <dbReference type="EC" id="2.5.1.74"/>
    </reaction>
</comment>
<feature type="transmembrane region" description="Helical" evidence="8">
    <location>
        <begin position="40"/>
        <end position="59"/>
    </location>
</feature>
<dbReference type="EMBL" id="BMIU01000013">
    <property type="protein sequence ID" value="GGF37606.1"/>
    <property type="molecule type" value="Genomic_DNA"/>
</dbReference>
<evidence type="ECO:0000256" key="8">
    <source>
        <dbReference type="HAMAP-Rule" id="MF_01937"/>
    </source>
</evidence>
<dbReference type="Gene3D" id="1.20.120.1780">
    <property type="entry name" value="UbiA prenyltransferase"/>
    <property type="match status" value="1"/>
</dbReference>
<keyword evidence="5 8" id="KW-0812">Transmembrane</keyword>
<feature type="transmembrane region" description="Helical" evidence="8">
    <location>
        <begin position="120"/>
        <end position="138"/>
    </location>
</feature>
<organism evidence="10 11">
    <name type="scientific">Echinicola rosea</name>
    <dbReference type="NCBI Taxonomy" id="1807691"/>
    <lineage>
        <taxon>Bacteria</taxon>
        <taxon>Pseudomonadati</taxon>
        <taxon>Bacteroidota</taxon>
        <taxon>Cytophagia</taxon>
        <taxon>Cytophagales</taxon>
        <taxon>Cyclobacteriaceae</taxon>
        <taxon>Echinicola</taxon>
    </lineage>
</organism>
<keyword evidence="3 8" id="KW-1003">Cell membrane</keyword>
<feature type="transmembrane region" description="Helical" evidence="8">
    <location>
        <begin position="274"/>
        <end position="291"/>
    </location>
</feature>
<dbReference type="Gene3D" id="1.10.357.140">
    <property type="entry name" value="UbiA prenyltransferase"/>
    <property type="match status" value="1"/>
</dbReference>
<feature type="transmembrane region" description="Helical" evidence="8">
    <location>
        <begin position="200"/>
        <end position="221"/>
    </location>
</feature>
<evidence type="ECO:0000313" key="10">
    <source>
        <dbReference type="EMBL" id="GGF37606.1"/>
    </source>
</evidence>
<keyword evidence="6 8" id="KW-1133">Transmembrane helix</keyword>
<keyword evidence="2 8" id="KW-0474">Menaquinone biosynthesis</keyword>
<evidence type="ECO:0000313" key="11">
    <source>
        <dbReference type="Proteomes" id="UP000647339"/>
    </source>
</evidence>
<name>A0ABQ1V3R8_9BACT</name>
<dbReference type="InterPro" id="IPR026046">
    <property type="entry name" value="UBIAD1"/>
</dbReference>
<comment type="function">
    <text evidence="8">Conversion of 1,4-dihydroxy-2-naphthoate (DHNA) to demethylmenaquinone (DMK).</text>
</comment>
<comment type="similarity">
    <text evidence="8">Belongs to the MenA family. Type 1 subfamily.</text>
</comment>
<evidence type="ECO:0000256" key="4">
    <source>
        <dbReference type="ARBA" id="ARBA00022679"/>
    </source>
</evidence>
<gene>
    <name evidence="8 10" type="primary">menA</name>
    <name evidence="10" type="ORF">GCM10011339_27710</name>
</gene>
<keyword evidence="4 8" id="KW-0808">Transferase</keyword>
<comment type="caution">
    <text evidence="10">The sequence shown here is derived from an EMBL/GenBank/DDBJ whole genome shotgun (WGS) entry which is preliminary data.</text>
</comment>
<feature type="transmembrane region" description="Helical" evidence="8">
    <location>
        <begin position="250"/>
        <end position="268"/>
    </location>
</feature>
<evidence type="ECO:0000256" key="1">
    <source>
        <dbReference type="ARBA" id="ARBA00004141"/>
    </source>
</evidence>
<evidence type="ECO:0000256" key="2">
    <source>
        <dbReference type="ARBA" id="ARBA00022428"/>
    </source>
</evidence>
<keyword evidence="7 8" id="KW-0472">Membrane</keyword>
<evidence type="ECO:0000256" key="3">
    <source>
        <dbReference type="ARBA" id="ARBA00022475"/>
    </source>
</evidence>
<dbReference type="CDD" id="cd13962">
    <property type="entry name" value="PT_UbiA_UBIAD1"/>
    <property type="match status" value="1"/>
</dbReference>
<dbReference type="Proteomes" id="UP000647339">
    <property type="component" value="Unassembled WGS sequence"/>
</dbReference>
<comment type="subcellular location">
    <subcellularLocation>
        <location evidence="8">Cell membrane</location>
        <topology evidence="8">Multi-pass membrane protein</topology>
    </subcellularLocation>
    <subcellularLocation>
        <location evidence="1">Membrane</location>
        <topology evidence="1">Multi-pass membrane protein</topology>
    </subcellularLocation>
</comment>
<keyword evidence="11" id="KW-1185">Reference proteome</keyword>
<dbReference type="NCBIfam" id="TIGR00751">
    <property type="entry name" value="menA"/>
    <property type="match status" value="1"/>
</dbReference>
<dbReference type="NCBIfam" id="NF004751">
    <property type="entry name" value="PRK06080.1-3"/>
    <property type="match status" value="1"/>
</dbReference>
<dbReference type="HAMAP" id="MF_01937">
    <property type="entry name" value="MenA_1"/>
    <property type="match status" value="1"/>
</dbReference>
<dbReference type="Pfam" id="PF01040">
    <property type="entry name" value="UbiA"/>
    <property type="match status" value="1"/>
</dbReference>
<dbReference type="InterPro" id="IPR044878">
    <property type="entry name" value="UbiA_sf"/>
</dbReference>
<feature type="transmembrane region" description="Helical" evidence="8">
    <location>
        <begin position="175"/>
        <end position="194"/>
    </location>
</feature>
<evidence type="ECO:0000256" key="7">
    <source>
        <dbReference type="ARBA" id="ARBA00023136"/>
    </source>
</evidence>
<protein>
    <recommendedName>
        <fullName evidence="8 9">1,4-dihydroxy-2-naphthoate octaprenyltransferase</fullName>
        <shortName evidence="8">DHNA-octaprenyltransferase</shortName>
        <ecNumber evidence="8 9">2.5.1.74</ecNumber>
    </recommendedName>
</protein>
<dbReference type="PANTHER" id="PTHR13929:SF0">
    <property type="entry name" value="UBIA PRENYLTRANSFERASE DOMAIN-CONTAINING PROTEIN 1"/>
    <property type="match status" value="1"/>
</dbReference>
<feature type="transmembrane region" description="Helical" evidence="8">
    <location>
        <begin position="303"/>
        <end position="325"/>
    </location>
</feature>
<feature type="transmembrane region" description="Helical" evidence="8">
    <location>
        <begin position="144"/>
        <end position="163"/>
    </location>
</feature>
<dbReference type="EC" id="2.5.1.74" evidence="8 9"/>
<sequence>MRVKGASQVLISIKPPPLTHKTVDITLTSKKQAWLHAIRLRTLPLALASILMASFIAWFHGNFRWEVTVLAALTTTLLQILSNLSNDYGDSVHGADGDDREGPIRAVQSGVIQPSEMKNAMVLLGVLSFLCGVLLLYVALDSWVIFFTFIGVGILSIFAAINYTSGSNPYGYMGLGDISVFFFFGLLGVLGTYFLHSLDFSSTLILPALSLGLFSTAVLNINNIRDIESDQKAGKKSIPVRIGRKAAVRYNWTLIILGNVSLVLFSWLENAPGALAALLVLPMMIAIGKNVQQKTKSSELDPYLKKMAISTLLWVLAFGIGLITVP</sequence>
<evidence type="ECO:0000256" key="5">
    <source>
        <dbReference type="ARBA" id="ARBA00022692"/>
    </source>
</evidence>
<dbReference type="InterPro" id="IPR000537">
    <property type="entry name" value="UbiA_prenyltransferase"/>
</dbReference>
<dbReference type="PANTHER" id="PTHR13929">
    <property type="entry name" value="1,4-DIHYDROXY-2-NAPHTHOATE OCTAPRENYLTRANSFERASE"/>
    <property type="match status" value="1"/>
</dbReference>
<evidence type="ECO:0000256" key="6">
    <source>
        <dbReference type="ARBA" id="ARBA00022989"/>
    </source>
</evidence>
<feature type="transmembrane region" description="Helical" evidence="8">
    <location>
        <begin position="65"/>
        <end position="84"/>
    </location>
</feature>